<keyword evidence="1" id="KW-0812">Transmembrane</keyword>
<feature type="transmembrane region" description="Helical" evidence="1">
    <location>
        <begin position="106"/>
        <end position="128"/>
    </location>
</feature>
<feature type="transmembrane region" description="Helical" evidence="1">
    <location>
        <begin position="73"/>
        <end position="94"/>
    </location>
</feature>
<evidence type="ECO:0000313" key="3">
    <source>
        <dbReference type="Proteomes" id="UP000253551"/>
    </source>
</evidence>
<gene>
    <name evidence="2" type="ORF">CU098_002693</name>
</gene>
<dbReference type="AlphaFoldDB" id="A0A367IS24"/>
<dbReference type="EMBL" id="PJQM01005979">
    <property type="protein sequence ID" value="RCH80485.1"/>
    <property type="molecule type" value="Genomic_DNA"/>
</dbReference>
<sequence length="238" mass="27229">DILLYSYLAAEQGANDPIESAVRRAAESQVDILKERTNKREVPGYKNDAATLVISVDNTEISEKPDKWRIGQLLTLSFVLASLLALLSFAHFYIARDVFHVTDNELHSIMYLHISSAPHFVIFSTRVPGYWWKNIPNWKFSVCIIGTQIIALFFSVYGVFGEEEGVAPCGYGWGFSVLGISLVYFMLLDLVKVQIFRRWNFEMTAKMVPTKGRRDKLTSRKLLLKRKESLEASWKKLI</sequence>
<dbReference type="Gene3D" id="1.20.1110.10">
    <property type="entry name" value="Calcium-transporting ATPase, transmembrane domain"/>
    <property type="match status" value="1"/>
</dbReference>
<name>A0A367IS24_RHIST</name>
<protein>
    <recommendedName>
        <fullName evidence="4">Cation-transporting P-type ATPase C-terminal domain-containing protein</fullName>
    </recommendedName>
</protein>
<reference evidence="2 3" key="1">
    <citation type="journal article" date="2018" name="G3 (Bethesda)">
        <title>Phylogenetic and Phylogenomic Definition of Rhizopus Species.</title>
        <authorList>
            <person name="Gryganskyi A.P."/>
            <person name="Golan J."/>
            <person name="Dolatabadi S."/>
            <person name="Mondo S."/>
            <person name="Robb S."/>
            <person name="Idnurm A."/>
            <person name="Muszewska A."/>
            <person name="Steczkiewicz K."/>
            <person name="Masonjones S."/>
            <person name="Liao H.L."/>
            <person name="Gajdeczka M.T."/>
            <person name="Anike F."/>
            <person name="Vuek A."/>
            <person name="Anishchenko I.M."/>
            <person name="Voigt K."/>
            <person name="de Hoog G.S."/>
            <person name="Smith M.E."/>
            <person name="Heitman J."/>
            <person name="Vilgalys R."/>
            <person name="Stajich J.E."/>
        </authorList>
    </citation>
    <scope>NUCLEOTIDE SEQUENCE [LARGE SCALE GENOMIC DNA]</scope>
    <source>
        <strain evidence="2 3">LSU 92-RS-03</strain>
    </source>
</reference>
<feature type="transmembrane region" description="Helical" evidence="1">
    <location>
        <begin position="140"/>
        <end position="160"/>
    </location>
</feature>
<proteinExistence type="predicted"/>
<keyword evidence="3" id="KW-1185">Reference proteome</keyword>
<evidence type="ECO:0000313" key="2">
    <source>
        <dbReference type="EMBL" id="RCH80485.1"/>
    </source>
</evidence>
<feature type="non-terminal residue" evidence="2">
    <location>
        <position position="238"/>
    </location>
</feature>
<dbReference type="STRING" id="4846.A0A367IS24"/>
<evidence type="ECO:0008006" key="4">
    <source>
        <dbReference type="Google" id="ProtNLM"/>
    </source>
</evidence>
<dbReference type="Proteomes" id="UP000253551">
    <property type="component" value="Unassembled WGS sequence"/>
</dbReference>
<comment type="caution">
    <text evidence="2">The sequence shown here is derived from an EMBL/GenBank/DDBJ whole genome shotgun (WGS) entry which is preliminary data.</text>
</comment>
<dbReference type="OrthoDB" id="116380at2759"/>
<dbReference type="SUPFAM" id="SSF81665">
    <property type="entry name" value="Calcium ATPase, transmembrane domain M"/>
    <property type="match status" value="1"/>
</dbReference>
<organism evidence="2 3">
    <name type="scientific">Rhizopus stolonifer</name>
    <name type="common">Rhizopus nigricans</name>
    <dbReference type="NCBI Taxonomy" id="4846"/>
    <lineage>
        <taxon>Eukaryota</taxon>
        <taxon>Fungi</taxon>
        <taxon>Fungi incertae sedis</taxon>
        <taxon>Mucoromycota</taxon>
        <taxon>Mucoromycotina</taxon>
        <taxon>Mucoromycetes</taxon>
        <taxon>Mucorales</taxon>
        <taxon>Mucorineae</taxon>
        <taxon>Rhizopodaceae</taxon>
        <taxon>Rhizopus</taxon>
    </lineage>
</organism>
<accession>A0A367IS24</accession>
<dbReference type="InterPro" id="IPR023298">
    <property type="entry name" value="ATPase_P-typ_TM_dom_sf"/>
</dbReference>
<feature type="transmembrane region" description="Helical" evidence="1">
    <location>
        <begin position="172"/>
        <end position="191"/>
    </location>
</feature>
<keyword evidence="1" id="KW-1133">Transmembrane helix</keyword>
<feature type="non-terminal residue" evidence="2">
    <location>
        <position position="1"/>
    </location>
</feature>
<evidence type="ECO:0000256" key="1">
    <source>
        <dbReference type="SAM" id="Phobius"/>
    </source>
</evidence>
<keyword evidence="1" id="KW-0472">Membrane</keyword>